<dbReference type="EMBL" id="LUUI01000087">
    <property type="protein sequence ID" value="OAI17622.1"/>
    <property type="molecule type" value="Genomic_DNA"/>
</dbReference>
<keyword evidence="3" id="KW-1185">Reference proteome</keyword>
<dbReference type="CDD" id="cd00143">
    <property type="entry name" value="PP2Cc"/>
    <property type="match status" value="1"/>
</dbReference>
<dbReference type="Proteomes" id="UP000078476">
    <property type="component" value="Unassembled WGS sequence"/>
</dbReference>
<dbReference type="PANTHER" id="PTHR47992">
    <property type="entry name" value="PROTEIN PHOSPHATASE"/>
    <property type="match status" value="1"/>
</dbReference>
<dbReference type="InterPro" id="IPR001932">
    <property type="entry name" value="PPM-type_phosphatase-like_dom"/>
</dbReference>
<dbReference type="SUPFAM" id="SSF81606">
    <property type="entry name" value="PP2C-like"/>
    <property type="match status" value="1"/>
</dbReference>
<feature type="domain" description="PPM-type phosphatase" evidence="1">
    <location>
        <begin position="1"/>
        <end position="251"/>
    </location>
</feature>
<dbReference type="Gene3D" id="3.60.40.10">
    <property type="entry name" value="PPM-type phosphatase domain"/>
    <property type="match status" value="1"/>
</dbReference>
<dbReference type="SMART" id="SM00332">
    <property type="entry name" value="PP2Cc"/>
    <property type="match status" value="1"/>
</dbReference>
<gene>
    <name evidence="2" type="ORF">A1359_05885</name>
</gene>
<name>A0A177NIE4_9GAMM</name>
<dbReference type="SMART" id="SM00331">
    <property type="entry name" value="PP2C_SIG"/>
    <property type="match status" value="1"/>
</dbReference>
<organism evidence="2 3">
    <name type="scientific">Methylomonas lenta</name>
    <dbReference type="NCBI Taxonomy" id="980561"/>
    <lineage>
        <taxon>Bacteria</taxon>
        <taxon>Pseudomonadati</taxon>
        <taxon>Pseudomonadota</taxon>
        <taxon>Gammaproteobacteria</taxon>
        <taxon>Methylococcales</taxon>
        <taxon>Methylococcaceae</taxon>
        <taxon>Methylomonas</taxon>
    </lineage>
</organism>
<dbReference type="GO" id="GO:0004722">
    <property type="term" value="F:protein serine/threonine phosphatase activity"/>
    <property type="evidence" value="ECO:0007669"/>
    <property type="project" value="InterPro"/>
</dbReference>
<evidence type="ECO:0000313" key="3">
    <source>
        <dbReference type="Proteomes" id="UP000078476"/>
    </source>
</evidence>
<evidence type="ECO:0000259" key="1">
    <source>
        <dbReference type="PROSITE" id="PS51746"/>
    </source>
</evidence>
<dbReference type="Pfam" id="PF13672">
    <property type="entry name" value="PP2C_2"/>
    <property type="match status" value="1"/>
</dbReference>
<protein>
    <recommendedName>
        <fullName evidence="1">PPM-type phosphatase domain-containing protein</fullName>
    </recommendedName>
</protein>
<accession>A0A177NIE4</accession>
<dbReference type="STRING" id="980561.A1359_05885"/>
<reference evidence="2 3" key="1">
    <citation type="submission" date="2016-03" db="EMBL/GenBank/DDBJ databases">
        <authorList>
            <person name="Ploux O."/>
        </authorList>
    </citation>
    <scope>NUCLEOTIDE SEQUENCE [LARGE SCALE GENOMIC DNA]</scope>
    <source>
        <strain evidence="2 3">R-45370</strain>
    </source>
</reference>
<proteinExistence type="predicted"/>
<comment type="caution">
    <text evidence="2">The sequence shown here is derived from an EMBL/GenBank/DDBJ whole genome shotgun (WGS) entry which is preliminary data.</text>
</comment>
<dbReference type="RefSeq" id="WP_066979880.1">
    <property type="nucleotide sequence ID" value="NZ_LUUI01000087.1"/>
</dbReference>
<dbReference type="OrthoDB" id="9801841at2"/>
<dbReference type="InterPro" id="IPR015655">
    <property type="entry name" value="PP2C"/>
</dbReference>
<dbReference type="InterPro" id="IPR036457">
    <property type="entry name" value="PPM-type-like_dom_sf"/>
</dbReference>
<evidence type="ECO:0000313" key="2">
    <source>
        <dbReference type="EMBL" id="OAI17622.1"/>
    </source>
</evidence>
<sequence>MLVLPGNASHIGQRSQQQDMFALSDFADNDFIAHGGYLAVVADGIGGLLYGAEAAYIATSQFVESYLAKPSEIKVSEALDNALATANQAVYAAAKENYCPEQMGTTLVAVVIHQNQLHWRTVGDSHLYLCRDGRLSQLNVDHNFARRLQVQVGDGLITQEQADNHPERYALECFVGLNPLPEIARNQYPLPLLAGDKLLLCSDGVDGVLSADEIVDCLHATPMLAAEGLCDAVLKKNKLGQDNLTAVVLGYQVEDLTPIVESARMLQGSGWQAKASGTGLLLLITYLLVTKYLA</sequence>
<dbReference type="PROSITE" id="PS51746">
    <property type="entry name" value="PPM_2"/>
    <property type="match status" value="1"/>
</dbReference>
<dbReference type="AlphaFoldDB" id="A0A177NIE4"/>